<dbReference type="AlphaFoldDB" id="A0A9X2HT28"/>
<organism evidence="2 3">
    <name type="scientific">Sphingomonas tagetis</name>
    <dbReference type="NCBI Taxonomy" id="2949092"/>
    <lineage>
        <taxon>Bacteria</taxon>
        <taxon>Pseudomonadati</taxon>
        <taxon>Pseudomonadota</taxon>
        <taxon>Alphaproteobacteria</taxon>
        <taxon>Sphingomonadales</taxon>
        <taxon>Sphingomonadaceae</taxon>
        <taxon>Sphingomonas</taxon>
    </lineage>
</organism>
<evidence type="ECO:0000313" key="3">
    <source>
        <dbReference type="Proteomes" id="UP001139451"/>
    </source>
</evidence>
<feature type="transmembrane region" description="Helical" evidence="1">
    <location>
        <begin position="12"/>
        <end position="34"/>
    </location>
</feature>
<dbReference type="EMBL" id="JAMLDX010000009">
    <property type="protein sequence ID" value="MCP3731400.1"/>
    <property type="molecule type" value="Genomic_DNA"/>
</dbReference>
<protein>
    <submittedName>
        <fullName evidence="2">Bile acid:sodium symporter</fullName>
    </submittedName>
</protein>
<gene>
    <name evidence="2" type="ORF">M9978_13295</name>
</gene>
<keyword evidence="1" id="KW-0812">Transmembrane</keyword>
<evidence type="ECO:0000256" key="1">
    <source>
        <dbReference type="SAM" id="Phobius"/>
    </source>
</evidence>
<accession>A0A9X2HT28</accession>
<dbReference type="Gene3D" id="1.20.1530.20">
    <property type="match status" value="1"/>
</dbReference>
<dbReference type="InterPro" id="IPR038770">
    <property type="entry name" value="Na+/solute_symporter_sf"/>
</dbReference>
<keyword evidence="1" id="KW-0472">Membrane</keyword>
<reference evidence="2" key="1">
    <citation type="submission" date="2022-05" db="EMBL/GenBank/DDBJ databases">
        <title>Sphingomonas sp. strain MG17 Genome sequencing and assembly.</title>
        <authorList>
            <person name="Kim I."/>
        </authorList>
    </citation>
    <scope>NUCLEOTIDE SEQUENCE</scope>
    <source>
        <strain evidence="2">MG17</strain>
    </source>
</reference>
<feature type="transmembrane region" description="Helical" evidence="1">
    <location>
        <begin position="46"/>
        <end position="69"/>
    </location>
</feature>
<sequence length="137" mass="14986">MVGDWVGRKKRVLSYADRGSILLIIYVAFSRGVVDRVWTQLGIGDLVLLTAILCALLTLVLAVTMLVGLKAMRLSREDSIVLQFCGSNKSLASGLPMSTVIFPGAQQSMVILPLMLFHQIQLIVCAIVARRFSHNAD</sequence>
<proteinExistence type="predicted"/>
<dbReference type="PANTHER" id="PTHR18640">
    <property type="entry name" value="SOLUTE CARRIER FAMILY 10 MEMBER 7"/>
    <property type="match status" value="1"/>
</dbReference>
<dbReference type="InterPro" id="IPR016833">
    <property type="entry name" value="Put_Na-Bile_cotransptr"/>
</dbReference>
<comment type="caution">
    <text evidence="2">The sequence shown here is derived from an EMBL/GenBank/DDBJ whole genome shotgun (WGS) entry which is preliminary data.</text>
</comment>
<dbReference type="GO" id="GO:0005886">
    <property type="term" value="C:plasma membrane"/>
    <property type="evidence" value="ECO:0007669"/>
    <property type="project" value="TreeGrafter"/>
</dbReference>
<evidence type="ECO:0000313" key="2">
    <source>
        <dbReference type="EMBL" id="MCP3731400.1"/>
    </source>
</evidence>
<dbReference type="PANTHER" id="PTHR18640:SF5">
    <property type="entry name" value="SODIUM_BILE ACID COTRANSPORTER 7"/>
    <property type="match status" value="1"/>
</dbReference>
<keyword evidence="1" id="KW-1133">Transmembrane helix</keyword>
<name>A0A9X2HT28_9SPHN</name>
<dbReference type="Proteomes" id="UP001139451">
    <property type="component" value="Unassembled WGS sequence"/>
</dbReference>
<keyword evidence="3" id="KW-1185">Reference proteome</keyword>
<dbReference type="Pfam" id="PF13593">
    <property type="entry name" value="SBF_like"/>
    <property type="match status" value="1"/>
</dbReference>